<reference evidence="1" key="1">
    <citation type="submission" date="2014-09" db="EMBL/GenBank/DDBJ databases">
        <authorList>
            <person name="Magalhaes I.L.F."/>
            <person name="Oliveira U."/>
            <person name="Santos F.R."/>
            <person name="Vidigal T.H.D.A."/>
            <person name="Brescovit A.D."/>
            <person name="Santos A.J."/>
        </authorList>
    </citation>
    <scope>NUCLEOTIDE SEQUENCE</scope>
    <source>
        <tissue evidence="1">Shoot tissue taken approximately 20 cm above the soil surface</tissue>
    </source>
</reference>
<dbReference type="AlphaFoldDB" id="A0A0A9FAE0"/>
<evidence type="ECO:0000313" key="1">
    <source>
        <dbReference type="EMBL" id="JAE05238.1"/>
    </source>
</evidence>
<dbReference type="EMBL" id="GBRH01192658">
    <property type="protein sequence ID" value="JAE05238.1"/>
    <property type="molecule type" value="Transcribed_RNA"/>
</dbReference>
<name>A0A0A9FAE0_ARUDO</name>
<protein>
    <submittedName>
        <fullName evidence="1">Uncharacterized protein</fullName>
    </submittedName>
</protein>
<reference evidence="1" key="2">
    <citation type="journal article" date="2015" name="Data Brief">
        <title>Shoot transcriptome of the giant reed, Arundo donax.</title>
        <authorList>
            <person name="Barrero R.A."/>
            <person name="Guerrero F.D."/>
            <person name="Moolhuijzen P."/>
            <person name="Goolsby J.A."/>
            <person name="Tidwell J."/>
            <person name="Bellgard S.E."/>
            <person name="Bellgard M.I."/>
        </authorList>
    </citation>
    <scope>NUCLEOTIDE SEQUENCE</scope>
    <source>
        <tissue evidence="1">Shoot tissue taken approximately 20 cm above the soil surface</tissue>
    </source>
</reference>
<proteinExistence type="predicted"/>
<sequence length="37" mass="4311">MLFKLPSELLCSLVDRTVLALKDFMPTRIFIPTLFLK</sequence>
<organism evidence="1">
    <name type="scientific">Arundo donax</name>
    <name type="common">Giant reed</name>
    <name type="synonym">Donax arundinaceus</name>
    <dbReference type="NCBI Taxonomy" id="35708"/>
    <lineage>
        <taxon>Eukaryota</taxon>
        <taxon>Viridiplantae</taxon>
        <taxon>Streptophyta</taxon>
        <taxon>Embryophyta</taxon>
        <taxon>Tracheophyta</taxon>
        <taxon>Spermatophyta</taxon>
        <taxon>Magnoliopsida</taxon>
        <taxon>Liliopsida</taxon>
        <taxon>Poales</taxon>
        <taxon>Poaceae</taxon>
        <taxon>PACMAD clade</taxon>
        <taxon>Arundinoideae</taxon>
        <taxon>Arundineae</taxon>
        <taxon>Arundo</taxon>
    </lineage>
</organism>
<accession>A0A0A9FAE0</accession>